<dbReference type="AlphaFoldDB" id="A0AAW7YXA6"/>
<feature type="region of interest" description="Disordered" evidence="1">
    <location>
        <begin position="1"/>
        <end position="21"/>
    </location>
</feature>
<dbReference type="EMBL" id="JAUOQI010000001">
    <property type="protein sequence ID" value="MDO6575784.1"/>
    <property type="molecule type" value="Genomic_DNA"/>
</dbReference>
<dbReference type="KEGG" id="asq:AVL57_07640"/>
<evidence type="ECO:0000313" key="4">
    <source>
        <dbReference type="Proteomes" id="UP000056750"/>
    </source>
</evidence>
<evidence type="ECO:0000313" key="2">
    <source>
        <dbReference type="EMBL" id="AMJ73863.1"/>
    </source>
</evidence>
<dbReference type="RefSeq" id="WP_057792252.1">
    <property type="nucleotide sequence ID" value="NZ_CANLMS010000003.1"/>
</dbReference>
<name>A0AAW7YXA6_9ALTE</name>
<protein>
    <submittedName>
        <fullName evidence="3">Uncharacterized protein</fullName>
    </submittedName>
</protein>
<feature type="compositionally biased region" description="Polar residues" evidence="1">
    <location>
        <begin position="1"/>
        <end position="19"/>
    </location>
</feature>
<evidence type="ECO:0000256" key="1">
    <source>
        <dbReference type="SAM" id="MobiDB-lite"/>
    </source>
</evidence>
<dbReference type="EMBL" id="CP013926">
    <property type="protein sequence ID" value="AMJ73863.1"/>
    <property type="molecule type" value="Genomic_DNA"/>
</dbReference>
<dbReference type="Proteomes" id="UP000056750">
    <property type="component" value="Chromosome"/>
</dbReference>
<reference evidence="2 4" key="1">
    <citation type="submission" date="2015-12" db="EMBL/GenBank/DDBJ databases">
        <title>Intraspecies pangenome expansion in the marine bacterium Alteromonas.</title>
        <authorList>
            <person name="Lopez-Perez M."/>
            <person name="Rodriguez-Valera F."/>
        </authorList>
    </citation>
    <scope>NUCLEOTIDE SEQUENCE [LARGE SCALE GENOMIC DNA]</scope>
    <source>
        <strain evidence="2 4">LMG 21861</strain>
    </source>
</reference>
<evidence type="ECO:0000313" key="5">
    <source>
        <dbReference type="Proteomes" id="UP001170717"/>
    </source>
</evidence>
<sequence length="69" mass="7912">MNKLSLNNRKQPQGTQKSSPLKRLFVRGHKKVGYKKTTGDLMMQLSANDHKHIAEVIAQWLTDDENAHK</sequence>
<dbReference type="Proteomes" id="UP001170717">
    <property type="component" value="Unassembled WGS sequence"/>
</dbReference>
<reference evidence="3" key="2">
    <citation type="submission" date="2023-07" db="EMBL/GenBank/DDBJ databases">
        <title>Genome content predicts the carbon catabolic preferences of heterotrophic bacteria.</title>
        <authorList>
            <person name="Gralka M."/>
        </authorList>
    </citation>
    <scope>NUCLEOTIDE SEQUENCE</scope>
    <source>
        <strain evidence="3">F2M12</strain>
    </source>
</reference>
<keyword evidence="4" id="KW-1185">Reference proteome</keyword>
<evidence type="ECO:0000313" key="3">
    <source>
        <dbReference type="EMBL" id="MDO6575784.1"/>
    </source>
</evidence>
<accession>A0AAW7YXA6</accession>
<dbReference type="GeneID" id="83257558"/>
<proteinExistence type="predicted"/>
<gene>
    <name evidence="2" type="ORF">AVL57_07640</name>
    <name evidence="3" type="ORF">Q4527_00170</name>
</gene>
<organism evidence="3 5">
    <name type="scientific">Alteromonas stellipolaris</name>
    <dbReference type="NCBI Taxonomy" id="233316"/>
    <lineage>
        <taxon>Bacteria</taxon>
        <taxon>Pseudomonadati</taxon>
        <taxon>Pseudomonadota</taxon>
        <taxon>Gammaproteobacteria</taxon>
        <taxon>Alteromonadales</taxon>
        <taxon>Alteromonadaceae</taxon>
        <taxon>Alteromonas/Salinimonas group</taxon>
        <taxon>Alteromonas</taxon>
    </lineage>
</organism>